<evidence type="ECO:0000256" key="2">
    <source>
        <dbReference type="ARBA" id="ARBA00022448"/>
    </source>
</evidence>
<dbReference type="PANTHER" id="PTHR10527">
    <property type="entry name" value="IMPORTIN BETA"/>
    <property type="match status" value="1"/>
</dbReference>
<evidence type="ECO:0000313" key="7">
    <source>
        <dbReference type="EMBL" id="KAL0324348.1"/>
    </source>
</evidence>
<evidence type="ECO:0000256" key="6">
    <source>
        <dbReference type="SAM" id="MobiDB-lite"/>
    </source>
</evidence>
<dbReference type="InterPro" id="IPR011989">
    <property type="entry name" value="ARM-like"/>
</dbReference>
<accession>A0AAW2LZN4</accession>
<dbReference type="EMBL" id="JACGWM010000015">
    <property type="protein sequence ID" value="KAL0324348.1"/>
    <property type="molecule type" value="Genomic_DNA"/>
</dbReference>
<organism evidence="7">
    <name type="scientific">Sesamum calycinum</name>
    <dbReference type="NCBI Taxonomy" id="2727403"/>
    <lineage>
        <taxon>Eukaryota</taxon>
        <taxon>Viridiplantae</taxon>
        <taxon>Streptophyta</taxon>
        <taxon>Embryophyta</taxon>
        <taxon>Tracheophyta</taxon>
        <taxon>Spermatophyta</taxon>
        <taxon>Magnoliopsida</taxon>
        <taxon>eudicotyledons</taxon>
        <taxon>Gunneridae</taxon>
        <taxon>Pentapetalae</taxon>
        <taxon>asterids</taxon>
        <taxon>lamiids</taxon>
        <taxon>Lamiales</taxon>
        <taxon>Pedaliaceae</taxon>
        <taxon>Sesamum</taxon>
    </lineage>
</organism>
<dbReference type="InterPro" id="IPR016024">
    <property type="entry name" value="ARM-type_fold"/>
</dbReference>
<sequence>MKYSRFSARIGSVIIGRSLPRLILNTNEEPDEDYEAMLVTGPLYLRGEIATLNNLKRILPRGRGRPDRPNLHPVCGAPGDSCSNQQPEDGSLPRSRFHALLVRLSRCALTGNGLRRPFDPVPVHAIHSGECTERMGLLLIDHWPGEEAAEELGPRLDIILQHLMCAFGKYQRRNLRIVYDAIGTLADAVGGELNQPKYLEILMPPLIAKWQQLSNSDKDLFPLLECFTSIAQGLNKSLIENSAITLGRLAWVCPELVSPHMEHFMQPWCIALSMIRDDIEKEDAFRGLCAMVRANPSGALNSLVFMCKAIASWHEIRSEDLHNEVCQILHGYKQDVEPCCSLDFGHVFQHIRCFITALLPVVSENRTLFGTKSCSLQALRMGTVLVELSSSFLPSAEYRRSHLLEV</sequence>
<evidence type="ECO:0000256" key="5">
    <source>
        <dbReference type="ARBA" id="ARBA00022927"/>
    </source>
</evidence>
<feature type="region of interest" description="Disordered" evidence="6">
    <location>
        <begin position="59"/>
        <end position="91"/>
    </location>
</feature>
<evidence type="ECO:0000256" key="3">
    <source>
        <dbReference type="ARBA" id="ARBA00022490"/>
    </source>
</evidence>
<dbReference type="Gene3D" id="1.25.10.10">
    <property type="entry name" value="Leucine-rich Repeat Variant"/>
    <property type="match status" value="2"/>
</dbReference>
<proteinExistence type="predicted"/>
<keyword evidence="5" id="KW-0653">Protein transport</keyword>
<name>A0AAW2LZN4_9LAMI</name>
<reference evidence="7" key="1">
    <citation type="submission" date="2020-06" db="EMBL/GenBank/DDBJ databases">
        <authorList>
            <person name="Li T."/>
            <person name="Hu X."/>
            <person name="Zhang T."/>
            <person name="Song X."/>
            <person name="Zhang H."/>
            <person name="Dai N."/>
            <person name="Sheng W."/>
            <person name="Hou X."/>
            <person name="Wei L."/>
        </authorList>
    </citation>
    <scope>NUCLEOTIDE SEQUENCE</scope>
    <source>
        <strain evidence="7">KEN8</strain>
        <tissue evidence="7">Leaf</tissue>
    </source>
</reference>
<evidence type="ECO:0000256" key="1">
    <source>
        <dbReference type="ARBA" id="ARBA00004496"/>
    </source>
</evidence>
<comment type="subcellular location">
    <subcellularLocation>
        <location evidence="1">Cytoplasm</location>
    </subcellularLocation>
</comment>
<dbReference type="SUPFAM" id="SSF48371">
    <property type="entry name" value="ARM repeat"/>
    <property type="match status" value="1"/>
</dbReference>
<protein>
    <submittedName>
        <fullName evidence="7">Transportin-1</fullName>
    </submittedName>
</protein>
<keyword evidence="2" id="KW-0813">Transport</keyword>
<keyword evidence="3" id="KW-0963">Cytoplasm</keyword>
<dbReference type="InterPro" id="IPR040122">
    <property type="entry name" value="Importin_beta"/>
</dbReference>
<gene>
    <name evidence="7" type="ORF">Scaly_2401900</name>
</gene>
<keyword evidence="4" id="KW-0677">Repeat</keyword>
<evidence type="ECO:0000256" key="4">
    <source>
        <dbReference type="ARBA" id="ARBA00022737"/>
    </source>
</evidence>
<dbReference type="GO" id="GO:0005737">
    <property type="term" value="C:cytoplasm"/>
    <property type="evidence" value="ECO:0007669"/>
    <property type="project" value="UniProtKB-SubCell"/>
</dbReference>
<reference evidence="7" key="2">
    <citation type="journal article" date="2024" name="Plant">
        <title>Genomic evolution and insights into agronomic trait innovations of Sesamum species.</title>
        <authorList>
            <person name="Miao H."/>
            <person name="Wang L."/>
            <person name="Qu L."/>
            <person name="Liu H."/>
            <person name="Sun Y."/>
            <person name="Le M."/>
            <person name="Wang Q."/>
            <person name="Wei S."/>
            <person name="Zheng Y."/>
            <person name="Lin W."/>
            <person name="Duan Y."/>
            <person name="Cao H."/>
            <person name="Xiong S."/>
            <person name="Wang X."/>
            <person name="Wei L."/>
            <person name="Li C."/>
            <person name="Ma Q."/>
            <person name="Ju M."/>
            <person name="Zhao R."/>
            <person name="Li G."/>
            <person name="Mu C."/>
            <person name="Tian Q."/>
            <person name="Mei H."/>
            <person name="Zhang T."/>
            <person name="Gao T."/>
            <person name="Zhang H."/>
        </authorList>
    </citation>
    <scope>NUCLEOTIDE SEQUENCE</scope>
    <source>
        <strain evidence="7">KEN8</strain>
    </source>
</reference>
<dbReference type="GO" id="GO:0006606">
    <property type="term" value="P:protein import into nucleus"/>
    <property type="evidence" value="ECO:0007669"/>
    <property type="project" value="InterPro"/>
</dbReference>
<comment type="caution">
    <text evidence="7">The sequence shown here is derived from an EMBL/GenBank/DDBJ whole genome shotgun (WGS) entry which is preliminary data.</text>
</comment>
<dbReference type="AlphaFoldDB" id="A0AAW2LZN4"/>